<evidence type="ECO:0008006" key="4">
    <source>
        <dbReference type="Google" id="ProtNLM"/>
    </source>
</evidence>
<keyword evidence="3" id="KW-1185">Reference proteome</keyword>
<protein>
    <recommendedName>
        <fullName evidence="4">Ribbon-helix-helix protein CopG domain-containing protein</fullName>
    </recommendedName>
</protein>
<evidence type="ECO:0000256" key="1">
    <source>
        <dbReference type="SAM" id="MobiDB-lite"/>
    </source>
</evidence>
<organism evidence="2 3">
    <name type="scientific">Laspinema palackyanum D2a</name>
    <dbReference type="NCBI Taxonomy" id="2953684"/>
    <lineage>
        <taxon>Bacteria</taxon>
        <taxon>Bacillati</taxon>
        <taxon>Cyanobacteriota</taxon>
        <taxon>Cyanophyceae</taxon>
        <taxon>Oscillatoriophycideae</taxon>
        <taxon>Oscillatoriales</taxon>
        <taxon>Laspinemataceae</taxon>
        <taxon>Laspinema</taxon>
        <taxon>Laspinema palackyanum</taxon>
    </lineage>
</organism>
<comment type="caution">
    <text evidence="2">The sequence shown here is derived from an EMBL/GenBank/DDBJ whole genome shotgun (WGS) entry which is preliminary data.</text>
</comment>
<dbReference type="Proteomes" id="UP001525890">
    <property type="component" value="Unassembled WGS sequence"/>
</dbReference>
<feature type="region of interest" description="Disordered" evidence="1">
    <location>
        <begin position="1"/>
        <end position="22"/>
    </location>
</feature>
<evidence type="ECO:0000313" key="2">
    <source>
        <dbReference type="EMBL" id="MCT7970373.1"/>
    </source>
</evidence>
<name>A0ABT2N039_9CYAN</name>
<feature type="compositionally biased region" description="Basic and acidic residues" evidence="1">
    <location>
        <begin position="8"/>
        <end position="22"/>
    </location>
</feature>
<dbReference type="EMBL" id="JAMXFF010000094">
    <property type="protein sequence ID" value="MCT7970373.1"/>
    <property type="molecule type" value="Genomic_DNA"/>
</dbReference>
<feature type="region of interest" description="Disordered" evidence="1">
    <location>
        <begin position="89"/>
        <end position="117"/>
    </location>
</feature>
<sequence length="214" mass="24044">MAVKRTANKKDPSDKAQTNKDRCQVNVRLTPELLQAIDNAIEVKPMTRSDFFVKAAAYFCKYPELLDDDPTPPVDKFQRILELLEARTNNDSDESVDNLSTKTVDNSNESDKLSTSSVDKPIEATAYKEIDDKAKSEGWNSSDLSKRLLWGTVIGNPTGKPAIATAIRGKSPDKDFEEWSRLRDPDGIGWVQVNKIKKGERNPKYLFKPVLGNR</sequence>
<accession>A0ABT2N039</accession>
<feature type="compositionally biased region" description="Polar residues" evidence="1">
    <location>
        <begin position="97"/>
        <end position="117"/>
    </location>
</feature>
<proteinExistence type="predicted"/>
<gene>
    <name evidence="2" type="ORF">NG799_29085</name>
</gene>
<dbReference type="RefSeq" id="WP_368009788.1">
    <property type="nucleotide sequence ID" value="NZ_JAMXFF010000094.1"/>
</dbReference>
<reference evidence="2 3" key="1">
    <citation type="journal article" date="2022" name="Front. Microbiol.">
        <title>High genomic differentiation and limited gene flow indicate recent cryptic speciation within the genus Laspinema (cyanobacteria).</title>
        <authorList>
            <person name="Stanojkovic A."/>
            <person name="Skoupy S."/>
            <person name="Skaloud P."/>
            <person name="Dvorak P."/>
        </authorList>
    </citation>
    <scope>NUCLEOTIDE SEQUENCE [LARGE SCALE GENOMIC DNA]</scope>
    <source>
        <strain evidence="2 3">D2a</strain>
    </source>
</reference>
<evidence type="ECO:0000313" key="3">
    <source>
        <dbReference type="Proteomes" id="UP001525890"/>
    </source>
</evidence>